<dbReference type="GO" id="GO:0005524">
    <property type="term" value="F:ATP binding"/>
    <property type="evidence" value="ECO:0007669"/>
    <property type="project" value="UniProtKB-KW"/>
</dbReference>
<dbReference type="PROSITE" id="PS50011">
    <property type="entry name" value="PROTEIN_KINASE_DOM"/>
    <property type="match status" value="1"/>
</dbReference>
<evidence type="ECO:0000256" key="4">
    <source>
        <dbReference type="ARBA" id="ARBA00022741"/>
    </source>
</evidence>
<keyword evidence="9" id="KW-1185">Reference proteome</keyword>
<dbReference type="Proteomes" id="UP000529783">
    <property type="component" value="Unassembled WGS sequence"/>
</dbReference>
<dbReference type="InterPro" id="IPR011009">
    <property type="entry name" value="Kinase-like_dom_sf"/>
</dbReference>
<dbReference type="SUPFAM" id="SSF56112">
    <property type="entry name" value="Protein kinase-like (PK-like)"/>
    <property type="match status" value="1"/>
</dbReference>
<evidence type="ECO:0000256" key="1">
    <source>
        <dbReference type="ARBA" id="ARBA00012513"/>
    </source>
</evidence>
<comment type="caution">
    <text evidence="8">The sequence shown here is derived from an EMBL/GenBank/DDBJ whole genome shotgun (WGS) entry which is preliminary data.</text>
</comment>
<dbReference type="EC" id="2.7.11.1" evidence="1"/>
<dbReference type="EMBL" id="JACCBA010000001">
    <property type="protein sequence ID" value="NYD49778.1"/>
    <property type="molecule type" value="Genomic_DNA"/>
</dbReference>
<evidence type="ECO:0000256" key="2">
    <source>
        <dbReference type="ARBA" id="ARBA00022527"/>
    </source>
</evidence>
<evidence type="ECO:0000313" key="9">
    <source>
        <dbReference type="Proteomes" id="UP000529783"/>
    </source>
</evidence>
<dbReference type="RefSeq" id="WP_179846439.1">
    <property type="nucleotide sequence ID" value="NZ_JACCBA010000001.1"/>
</dbReference>
<keyword evidence="6" id="KW-0067">ATP-binding</keyword>
<dbReference type="PANTHER" id="PTHR43289">
    <property type="entry name" value="MITOGEN-ACTIVATED PROTEIN KINASE KINASE KINASE 20-RELATED"/>
    <property type="match status" value="1"/>
</dbReference>
<dbReference type="AlphaFoldDB" id="A0A7Y9JIL4"/>
<reference evidence="8 9" key="1">
    <citation type="submission" date="2020-07" db="EMBL/GenBank/DDBJ databases">
        <title>Sequencing the genomes of 1000 actinobacteria strains.</title>
        <authorList>
            <person name="Klenk H.-P."/>
        </authorList>
    </citation>
    <scope>NUCLEOTIDE SEQUENCE [LARGE SCALE GENOMIC DNA]</scope>
    <source>
        <strain evidence="8 9">DSM 40398</strain>
    </source>
</reference>
<dbReference type="InterPro" id="IPR008271">
    <property type="entry name" value="Ser/Thr_kinase_AS"/>
</dbReference>
<dbReference type="CDD" id="cd14014">
    <property type="entry name" value="STKc_PknB_like"/>
    <property type="match status" value="1"/>
</dbReference>
<evidence type="ECO:0000256" key="6">
    <source>
        <dbReference type="ARBA" id="ARBA00022840"/>
    </source>
</evidence>
<accession>A0A7Y9JIL4</accession>
<dbReference type="Pfam" id="PF00069">
    <property type="entry name" value="Pkinase"/>
    <property type="match status" value="1"/>
</dbReference>
<keyword evidence="3 8" id="KW-0808">Transferase</keyword>
<gene>
    <name evidence="8" type="ORF">BJY14_005761</name>
</gene>
<keyword evidence="2" id="KW-0723">Serine/threonine-protein kinase</keyword>
<dbReference type="InterPro" id="IPR000719">
    <property type="entry name" value="Prot_kinase_dom"/>
</dbReference>
<dbReference type="PANTHER" id="PTHR43289:SF6">
    <property type="entry name" value="SERINE_THREONINE-PROTEIN KINASE NEKL-3"/>
    <property type="match status" value="1"/>
</dbReference>
<feature type="domain" description="Protein kinase" evidence="7">
    <location>
        <begin position="9"/>
        <end position="255"/>
    </location>
</feature>
<organism evidence="8 9">
    <name type="scientific">Actinomadura luteofluorescens</name>
    <dbReference type="NCBI Taxonomy" id="46163"/>
    <lineage>
        <taxon>Bacteria</taxon>
        <taxon>Bacillati</taxon>
        <taxon>Actinomycetota</taxon>
        <taxon>Actinomycetes</taxon>
        <taxon>Streptosporangiales</taxon>
        <taxon>Thermomonosporaceae</taxon>
        <taxon>Actinomadura</taxon>
    </lineage>
</organism>
<protein>
    <recommendedName>
        <fullName evidence="1">non-specific serine/threonine protein kinase</fullName>
        <ecNumber evidence="1">2.7.11.1</ecNumber>
    </recommendedName>
</protein>
<evidence type="ECO:0000256" key="3">
    <source>
        <dbReference type="ARBA" id="ARBA00022679"/>
    </source>
</evidence>
<keyword evidence="4" id="KW-0547">Nucleotide-binding</keyword>
<name>A0A7Y9JIL4_9ACTN</name>
<sequence>MGEWKISGFREVRELGAGAQGRVVLARHEETGFPVAVKYVVVGPDPAPLESLRREAEMLARVQSPHVARLYQLVEGEHGAALVMEAVDGVSLKVVLAEHGRLDPQAALTVLKGSLLGLAAAHAVGVVHRDYKPANVVVPEDGRSKLIDFGIASAAGSASRSGTPSYMAPEQWEAGEAGPSADVYAATCVFYECVMGRRPFGADSAVGLRGQHLTAAVPLEDFSVPLRPLVARGLAKDPAERHAGAVEFVAELESVARAAYGDDWEGRGIRALAAAAAGLSMLFPLAAAGISAPAGTAAAGAAAGTAGAGGAGTSGTAVAGAGNTAAGFLAKASVVKAALVVAGATAAGTVGVVTYETTRPEAAAAPAVTLASLDRTYPDRVLRVQGGQYAQVKGLKNATVQTAANRALRVPLDQAVTFYKEWGKTAAARAACGGGTNLLAMSVVKGLTGPDLVSVRYVPKFQRRCGKGPGYFHPGFVVTVDLRTGRALTADDVFKPASFGKAGMTRLWDALPDGDDKLQLMRGHSGSGGFFNPLGRHAFFLDPQSPESPPMALPFFGKSRFGLVYAGLDGGVSEFDLGRTSAYDFAIAYGEVKDLFRPELAARLPV</sequence>
<dbReference type="PROSITE" id="PS00108">
    <property type="entry name" value="PROTEIN_KINASE_ST"/>
    <property type="match status" value="1"/>
</dbReference>
<evidence type="ECO:0000256" key="5">
    <source>
        <dbReference type="ARBA" id="ARBA00022777"/>
    </source>
</evidence>
<evidence type="ECO:0000313" key="8">
    <source>
        <dbReference type="EMBL" id="NYD49778.1"/>
    </source>
</evidence>
<keyword evidence="5 8" id="KW-0418">Kinase</keyword>
<proteinExistence type="predicted"/>
<dbReference type="GO" id="GO:0004674">
    <property type="term" value="F:protein serine/threonine kinase activity"/>
    <property type="evidence" value="ECO:0007669"/>
    <property type="project" value="UniProtKB-KW"/>
</dbReference>
<evidence type="ECO:0000259" key="7">
    <source>
        <dbReference type="PROSITE" id="PS50011"/>
    </source>
</evidence>
<dbReference type="Gene3D" id="1.10.510.10">
    <property type="entry name" value="Transferase(Phosphotransferase) domain 1"/>
    <property type="match status" value="1"/>
</dbReference>